<dbReference type="Proteomes" id="UP000028875">
    <property type="component" value="Unassembled WGS sequence"/>
</dbReference>
<proteinExistence type="predicted"/>
<evidence type="ECO:0000313" key="2">
    <source>
        <dbReference type="Proteomes" id="UP000028875"/>
    </source>
</evidence>
<keyword evidence="2" id="KW-1185">Reference proteome</keyword>
<reference evidence="1 2" key="1">
    <citation type="submission" date="2014-03" db="EMBL/GenBank/DDBJ databases">
        <authorList>
            <person name="Urmite Genomes U."/>
        </authorList>
    </citation>
    <scope>NUCLEOTIDE SEQUENCE [LARGE SCALE GENOMIC DNA]</scope>
    <source>
        <strain evidence="1 2">Vm-5</strain>
    </source>
</reference>
<dbReference type="EMBL" id="CCDP010000002">
    <property type="protein sequence ID" value="CDQ41304.1"/>
    <property type="molecule type" value="Genomic_DNA"/>
</dbReference>
<gene>
    <name evidence="1" type="ORF">BN990_03665</name>
</gene>
<name>A0A024QFL7_9BACI</name>
<dbReference type="AlphaFoldDB" id="A0A024QFL7"/>
<comment type="caution">
    <text evidence="1">The sequence shown here is derived from an EMBL/GenBank/DDBJ whole genome shotgun (WGS) entry which is preliminary data.</text>
</comment>
<dbReference type="RefSeq" id="WP_021290432.1">
    <property type="nucleotide sequence ID" value="NZ_BNER01000009.1"/>
</dbReference>
<reference evidence="2" key="2">
    <citation type="submission" date="2014-05" db="EMBL/GenBank/DDBJ databases">
        <title>Draft genome sequence of Virgibacillus massiliensis Vm-5.</title>
        <authorList>
            <person name="Khelaifia S."/>
            <person name="Croce O."/>
            <person name="Lagier J.C."/>
            <person name="Raoult D."/>
        </authorList>
    </citation>
    <scope>NUCLEOTIDE SEQUENCE [LARGE SCALE GENOMIC DNA]</scope>
    <source>
        <strain evidence="2">Vm-5</strain>
    </source>
</reference>
<protein>
    <submittedName>
        <fullName evidence="1">Azoreductase</fullName>
    </submittedName>
</protein>
<dbReference type="OrthoDB" id="9805013at2"/>
<accession>A0A024QFL7</accession>
<sequence length="100" mass="11840">MKDKKVVLLNARVGFYSALETEMSVNYKEIMEEVVIECHNVKRGQATKITEFGLKKQQKCRGNWFVNSLKRIFTIFSRNFPFENKTKEEIPYCTIKLDLR</sequence>
<evidence type="ECO:0000313" key="1">
    <source>
        <dbReference type="EMBL" id="CDQ41304.1"/>
    </source>
</evidence>
<organism evidence="1 2">
    <name type="scientific">Virgibacillus massiliensis</name>
    <dbReference type="NCBI Taxonomy" id="1462526"/>
    <lineage>
        <taxon>Bacteria</taxon>
        <taxon>Bacillati</taxon>
        <taxon>Bacillota</taxon>
        <taxon>Bacilli</taxon>
        <taxon>Bacillales</taxon>
        <taxon>Bacillaceae</taxon>
        <taxon>Virgibacillus</taxon>
    </lineage>
</organism>